<dbReference type="GO" id="GO:0001680">
    <property type="term" value="P:tRNA 3'-terminal CCA addition"/>
    <property type="evidence" value="ECO:0007669"/>
    <property type="project" value="TreeGrafter"/>
</dbReference>
<dbReference type="AlphaFoldDB" id="A0A8T1VP87"/>
<name>A0A8T1VP87_9STRA</name>
<accession>A0A8T1VP87</accession>
<gene>
    <name evidence="8" type="primary">CCA1_1</name>
    <name evidence="8" type="ORF">PHYBOEH_010090</name>
</gene>
<dbReference type="PANTHER" id="PTHR13734:SF5">
    <property type="entry name" value="CCA TRNA NUCLEOTIDYLTRANSFERASE, MITOCHONDRIAL"/>
    <property type="match status" value="1"/>
</dbReference>
<dbReference type="Proteomes" id="UP000693981">
    <property type="component" value="Unassembled WGS sequence"/>
</dbReference>
<comment type="caution">
    <text evidence="8">The sequence shown here is derived from an EMBL/GenBank/DDBJ whole genome shotgun (WGS) entry which is preliminary data.</text>
</comment>
<dbReference type="OrthoDB" id="445712at2759"/>
<evidence type="ECO:0000256" key="4">
    <source>
        <dbReference type="RuleBase" id="RU003953"/>
    </source>
</evidence>
<feature type="region of interest" description="Disordered" evidence="5">
    <location>
        <begin position="18"/>
        <end position="47"/>
    </location>
</feature>
<feature type="domain" description="tRNA nucleotidyltransferase/poly(A) polymerase RNA and SrmB- binding" evidence="7">
    <location>
        <begin position="269"/>
        <end position="306"/>
    </location>
</feature>
<dbReference type="CDD" id="cd05398">
    <property type="entry name" value="NT_ClassII-CCAase"/>
    <property type="match status" value="1"/>
</dbReference>
<dbReference type="Pfam" id="PF01743">
    <property type="entry name" value="PolyA_pol"/>
    <property type="match status" value="1"/>
</dbReference>
<keyword evidence="2 4" id="KW-0808">Transferase</keyword>
<organism evidence="8 9">
    <name type="scientific">Phytophthora boehmeriae</name>
    <dbReference type="NCBI Taxonomy" id="109152"/>
    <lineage>
        <taxon>Eukaryota</taxon>
        <taxon>Sar</taxon>
        <taxon>Stramenopiles</taxon>
        <taxon>Oomycota</taxon>
        <taxon>Peronosporomycetes</taxon>
        <taxon>Peronosporales</taxon>
        <taxon>Peronosporaceae</taxon>
        <taxon>Phytophthora</taxon>
    </lineage>
</organism>
<dbReference type="Pfam" id="PF12627">
    <property type="entry name" value="PolyA_pol_RNAbd"/>
    <property type="match status" value="1"/>
</dbReference>
<keyword evidence="3 4" id="KW-0694">RNA-binding</keyword>
<protein>
    <submittedName>
        <fullName evidence="8">CCA tRNA nucleotidyltransferase, mitochondrial</fullName>
    </submittedName>
</protein>
<evidence type="ECO:0000313" key="9">
    <source>
        <dbReference type="Proteomes" id="UP000693981"/>
    </source>
</evidence>
<sequence>MRSLLSRRVRVRALHKSPPLSSLGSSIASSFSTQPPQSAGANQTQPDQLHRTLTVTLTPAEDNLFAFLEYIQKLYAPTTQLRVAGGWVRDKLRSADSEDIDIALNDLRGAKFAQLITKFQRERNLPPSSVGVVKANSEKSKHLEVATVTIEGSTVDLVHLRAEQYTNGSRVPEVTFATPEDDASRRDLTINALFYNLHTRSVEDFTGRGVEDLRAGVIRTPREPVQTFLDDPLRVLRALRFACEFGFKLDPALVSAVMEKREIVGAMRRKVSRERIGIEVRKMLSGKDPARAFSLLASFDLLELVFNDKAGKLGEVYPADVELSETNTFQYPPREWTEPIQKRAFHFLKYLQQSRTTLANCQISNIEATSAIFTPLFLPTVPEIVPDDHSSLSHPAENQDMIFDGVTEEEIIESALEFLNHRETHLSKQDSIEIVEMLKVHVKWPKPAGKRVALILEAVATYPEVAGDSDIQRASVKHRLKRFMWMTQYYTVIAPALTILTAARNLENESDAKAQEAMLMNYLDLAATYAKENSDAHKNDVNRCHRISGKEVQTTLGPGANKNVARALRVLQVWEKVYPHGSQEEELAFLQRLAPQLS</sequence>
<dbReference type="GO" id="GO:0003723">
    <property type="term" value="F:RNA binding"/>
    <property type="evidence" value="ECO:0007669"/>
    <property type="project" value="UniProtKB-KW"/>
</dbReference>
<evidence type="ECO:0000256" key="1">
    <source>
        <dbReference type="ARBA" id="ARBA00007265"/>
    </source>
</evidence>
<evidence type="ECO:0000259" key="6">
    <source>
        <dbReference type="Pfam" id="PF01743"/>
    </source>
</evidence>
<dbReference type="InterPro" id="IPR002646">
    <property type="entry name" value="PolA_pol_head_dom"/>
</dbReference>
<feature type="compositionally biased region" description="Polar residues" evidence="5">
    <location>
        <begin position="33"/>
        <end position="47"/>
    </location>
</feature>
<dbReference type="GO" id="GO:0052927">
    <property type="term" value="F:CC tRNA cytidylyltransferase activity"/>
    <property type="evidence" value="ECO:0007669"/>
    <property type="project" value="TreeGrafter"/>
</dbReference>
<proteinExistence type="inferred from homology"/>
<evidence type="ECO:0000256" key="3">
    <source>
        <dbReference type="ARBA" id="ARBA00022884"/>
    </source>
</evidence>
<feature type="domain" description="Poly A polymerase head" evidence="6">
    <location>
        <begin position="81"/>
        <end position="219"/>
    </location>
</feature>
<dbReference type="GO" id="GO:0005739">
    <property type="term" value="C:mitochondrion"/>
    <property type="evidence" value="ECO:0007669"/>
    <property type="project" value="UniProtKB-ARBA"/>
</dbReference>
<reference evidence="8" key="1">
    <citation type="submission" date="2021-02" db="EMBL/GenBank/DDBJ databases">
        <authorList>
            <person name="Palmer J.M."/>
        </authorList>
    </citation>
    <scope>NUCLEOTIDE SEQUENCE</scope>
    <source>
        <strain evidence="8">SCRP23</strain>
    </source>
</reference>
<feature type="compositionally biased region" description="Low complexity" evidence="5">
    <location>
        <begin position="18"/>
        <end position="32"/>
    </location>
</feature>
<comment type="similarity">
    <text evidence="1 4">Belongs to the tRNA nucleotidyltransferase/poly(A) polymerase family.</text>
</comment>
<evidence type="ECO:0000256" key="2">
    <source>
        <dbReference type="ARBA" id="ARBA00022679"/>
    </source>
</evidence>
<dbReference type="PANTHER" id="PTHR13734">
    <property type="entry name" value="TRNA-NUCLEOTIDYLTRANSFERASE"/>
    <property type="match status" value="1"/>
</dbReference>
<dbReference type="EMBL" id="JAGDFL010000676">
    <property type="protein sequence ID" value="KAG7383087.1"/>
    <property type="molecule type" value="Genomic_DNA"/>
</dbReference>
<dbReference type="FunFam" id="3.30.460.10:FF:000019">
    <property type="entry name" value="tRNA nucleotidyltransferase cca2"/>
    <property type="match status" value="1"/>
</dbReference>
<keyword evidence="9" id="KW-1185">Reference proteome</keyword>
<dbReference type="GO" id="GO:0052929">
    <property type="term" value="F:ATP:3'-cytidine-cytidine-tRNA adenylyltransferase activity"/>
    <property type="evidence" value="ECO:0007669"/>
    <property type="project" value="TreeGrafter"/>
</dbReference>
<evidence type="ECO:0000259" key="7">
    <source>
        <dbReference type="Pfam" id="PF12627"/>
    </source>
</evidence>
<evidence type="ECO:0000256" key="5">
    <source>
        <dbReference type="SAM" id="MobiDB-lite"/>
    </source>
</evidence>
<dbReference type="InterPro" id="IPR032828">
    <property type="entry name" value="PolyA_RNA-bd"/>
</dbReference>
<evidence type="ECO:0000313" key="8">
    <source>
        <dbReference type="EMBL" id="KAG7383087.1"/>
    </source>
</evidence>